<dbReference type="PROSITE" id="PS51257">
    <property type="entry name" value="PROKAR_LIPOPROTEIN"/>
    <property type="match status" value="1"/>
</dbReference>
<evidence type="ECO:0000259" key="3">
    <source>
        <dbReference type="SMART" id="SM00909"/>
    </source>
</evidence>
<organism evidence="4 5">
    <name type="scientific">Thermoactinomyces daqus</name>
    <dbReference type="NCBI Taxonomy" id="1329516"/>
    <lineage>
        <taxon>Bacteria</taxon>
        <taxon>Bacillati</taxon>
        <taxon>Bacillota</taxon>
        <taxon>Bacilli</taxon>
        <taxon>Bacillales</taxon>
        <taxon>Thermoactinomycetaceae</taxon>
        <taxon>Thermoactinomyces</taxon>
    </lineage>
</organism>
<evidence type="ECO:0000256" key="1">
    <source>
        <dbReference type="SAM" id="MobiDB-lite"/>
    </source>
</evidence>
<evidence type="ECO:0000313" key="5">
    <source>
        <dbReference type="Proteomes" id="UP000530514"/>
    </source>
</evidence>
<name>A0A7W1X7G2_9BACL</name>
<dbReference type="AlphaFoldDB" id="A0A7W1X7G2"/>
<dbReference type="InterPro" id="IPR019606">
    <property type="entry name" value="GerMN"/>
</dbReference>
<dbReference type="Proteomes" id="UP000530514">
    <property type="component" value="Unassembled WGS sequence"/>
</dbReference>
<feature type="domain" description="GerMN" evidence="3">
    <location>
        <begin position="85"/>
        <end position="175"/>
    </location>
</feature>
<comment type="caution">
    <text evidence="4">The sequence shown here is derived from an EMBL/GenBank/DDBJ whole genome shotgun (WGS) entry which is preliminary data.</text>
</comment>
<keyword evidence="2" id="KW-0732">Signal</keyword>
<feature type="signal peptide" evidence="2">
    <location>
        <begin position="1"/>
        <end position="25"/>
    </location>
</feature>
<dbReference type="RefSeq" id="WP_033099253.1">
    <property type="nucleotide sequence ID" value="NZ_JACEIP010000001.1"/>
</dbReference>
<dbReference type="Pfam" id="PF10646">
    <property type="entry name" value="Germane"/>
    <property type="match status" value="2"/>
</dbReference>
<reference evidence="4 5" key="1">
    <citation type="submission" date="2020-07" db="EMBL/GenBank/DDBJ databases">
        <authorList>
            <person name="Feng H."/>
        </authorList>
    </citation>
    <scope>NUCLEOTIDE SEQUENCE [LARGE SCALE GENOMIC DNA]</scope>
    <source>
        <strain evidence="5">s-11</strain>
    </source>
</reference>
<feature type="domain" description="GerMN" evidence="3">
    <location>
        <begin position="236"/>
        <end position="323"/>
    </location>
</feature>
<accession>A0A7W1X7G2</accession>
<dbReference type="EMBL" id="JACEIP010000001">
    <property type="protein sequence ID" value="MBA4541432.1"/>
    <property type="molecule type" value="Genomic_DNA"/>
</dbReference>
<feature type="region of interest" description="Disordered" evidence="1">
    <location>
        <begin position="26"/>
        <end position="52"/>
    </location>
</feature>
<evidence type="ECO:0000313" key="4">
    <source>
        <dbReference type="EMBL" id="MBA4541432.1"/>
    </source>
</evidence>
<dbReference type="SMART" id="SM00909">
    <property type="entry name" value="Germane"/>
    <property type="match status" value="2"/>
</dbReference>
<gene>
    <name evidence="4" type="ORF">H1164_00710</name>
</gene>
<dbReference type="OrthoDB" id="1715058at2"/>
<feature type="chain" id="PRO_5030645154" evidence="2">
    <location>
        <begin position="26"/>
        <end position="344"/>
    </location>
</feature>
<keyword evidence="5" id="KW-1185">Reference proteome</keyword>
<sequence>MLNKMFRASVVLLLLPLAVTGCTFGPEKHTSRPIDPPPANANPVAAKQAESPKETSKTELYFLSDSGYVVPYALNIPLSKGRAIARDALSLMVKGGAGESMIPDGFSPILPKGTQLKGLNIQDGTATVDFSKEFLNYDPGQEEKMLEAVTWTLTGFPQVKEVNIWVEGKPIAVMPKKKTPAQGLTRENLGINLEVAEGTEMNRSMPVTLYFLGQTPDNKVYYVPVTRMVNETSNAAEVTIKELIKGPRQDADLSGALDSDTEVNKIQVKGDTVFADFGEQLLEYGNRSASKDALQTIVLSLTENTGYKKVKLSVNGKQNIMAAGEKDLLDQPVTRPKFVNPQSL</sequence>
<proteinExistence type="predicted"/>
<evidence type="ECO:0000256" key="2">
    <source>
        <dbReference type="SAM" id="SignalP"/>
    </source>
</evidence>
<protein>
    <submittedName>
        <fullName evidence="4">GerMN domain-containing protein</fullName>
    </submittedName>
</protein>